<evidence type="ECO:0000313" key="4">
    <source>
        <dbReference type="EMBL" id="RFM25110.1"/>
    </source>
</evidence>
<dbReference type="AlphaFoldDB" id="A0A395M2Y0"/>
<comment type="similarity">
    <text evidence="3">Belongs to the gas vesicle GvpA family.</text>
</comment>
<comment type="subcellular location">
    <subcellularLocation>
        <location evidence="2">Gas vesicle</location>
    </subcellularLocation>
</comment>
<dbReference type="InterPro" id="IPR018493">
    <property type="entry name" value="GvpA-like_CS"/>
</dbReference>
<dbReference type="PANTHER" id="PTHR35344">
    <property type="entry name" value="GAS VESICLE STRUCTURAL PROTEIN 2-RELATED"/>
    <property type="match status" value="1"/>
</dbReference>
<dbReference type="PANTHER" id="PTHR35344:SF4">
    <property type="entry name" value="GAS VESICLE PROTEIN A1"/>
    <property type="match status" value="1"/>
</dbReference>
<accession>A0A395M2Y0</accession>
<keyword evidence="1" id="KW-0304">Gas vesicle</keyword>
<gene>
    <name evidence="4" type="ORF">D0433_02755</name>
</gene>
<dbReference type="Pfam" id="PF00741">
    <property type="entry name" value="Gas_vesicle"/>
    <property type="match status" value="1"/>
</dbReference>
<dbReference type="EMBL" id="PHFL01000010">
    <property type="protein sequence ID" value="RFM25110.1"/>
    <property type="molecule type" value="Genomic_DNA"/>
</dbReference>
<evidence type="ECO:0000256" key="2">
    <source>
        <dbReference type="ARBA" id="ARBA00035108"/>
    </source>
</evidence>
<dbReference type="GO" id="GO:0031411">
    <property type="term" value="C:gas vesicle"/>
    <property type="evidence" value="ECO:0007669"/>
    <property type="project" value="UniProtKB-SubCell"/>
</dbReference>
<evidence type="ECO:0000313" key="5">
    <source>
        <dbReference type="Proteomes" id="UP000266389"/>
    </source>
</evidence>
<organism evidence="4 5">
    <name type="scientific">Candidatus Thermochlorobacter aerophilus</name>
    <dbReference type="NCBI Taxonomy" id="1868324"/>
    <lineage>
        <taxon>Bacteria</taxon>
        <taxon>Pseudomonadati</taxon>
        <taxon>Chlorobiota</taxon>
        <taxon>Chlorobiia</taxon>
        <taxon>Chlorobiales</taxon>
        <taxon>Candidatus Thermochlorobacteriaceae</taxon>
        <taxon>Candidatus Thermochlorobacter</taxon>
    </lineage>
</organism>
<dbReference type="Proteomes" id="UP000266389">
    <property type="component" value="Unassembled WGS sequence"/>
</dbReference>
<evidence type="ECO:0000256" key="1">
    <source>
        <dbReference type="ARBA" id="ARBA00022987"/>
    </source>
</evidence>
<name>A0A395M2Y0_9BACT</name>
<reference evidence="4 5" key="1">
    <citation type="journal article" date="2011" name="ISME J.">
        <title>Community ecology of hot spring cyanobacterial mats: predominant populations and their functional potential.</title>
        <authorList>
            <person name="Klatt C.G."/>
            <person name="Wood J.M."/>
            <person name="Rusch D.B."/>
            <person name="Bateson M.M."/>
            <person name="Hamamura N."/>
            <person name="Heidelberg J.F."/>
            <person name="Grossman A.R."/>
            <person name="Bhaya D."/>
            <person name="Cohan F.M."/>
            <person name="Kuhl M."/>
            <person name="Bryant D.A."/>
            <person name="Ward D.M."/>
        </authorList>
    </citation>
    <scope>NUCLEOTIDE SEQUENCE [LARGE SCALE GENOMIC DNA]</scope>
    <source>
        <strain evidence="4">OS</strain>
    </source>
</reference>
<sequence>MNTNKQVTLADLLDRILDKGVVISGDIFISVAGIDLVYIDLKVLIGSLDAIQKLRNKPALPSQTS</sequence>
<comment type="caution">
    <text evidence="4">The sequence shown here is derived from an EMBL/GenBank/DDBJ whole genome shotgun (WGS) entry which is preliminary data.</text>
</comment>
<dbReference type="GO" id="GO:0012506">
    <property type="term" value="C:vesicle membrane"/>
    <property type="evidence" value="ECO:0007669"/>
    <property type="project" value="InterPro"/>
</dbReference>
<proteinExistence type="inferred from homology"/>
<evidence type="ECO:0000256" key="3">
    <source>
        <dbReference type="ARBA" id="ARBA00035646"/>
    </source>
</evidence>
<dbReference type="InterPro" id="IPR000638">
    <property type="entry name" value="Gas-vesicle_GvpA-like"/>
</dbReference>
<dbReference type="PROSITE" id="PS00234">
    <property type="entry name" value="GAS_VESICLE_A_1"/>
    <property type="match status" value="1"/>
</dbReference>
<dbReference type="GO" id="GO:0005198">
    <property type="term" value="F:structural molecule activity"/>
    <property type="evidence" value="ECO:0007669"/>
    <property type="project" value="InterPro"/>
</dbReference>
<protein>
    <submittedName>
        <fullName evidence="4">Gas vesicle protein</fullName>
    </submittedName>
</protein>
<dbReference type="InterPro" id="IPR050530">
    <property type="entry name" value="GvpA"/>
</dbReference>